<keyword evidence="10 11" id="KW-0660">Purine salvage</keyword>
<dbReference type="InterPro" id="IPR005764">
    <property type="entry name" value="Ade_phspho_trans"/>
</dbReference>
<dbReference type="NCBIfam" id="TIGR01090">
    <property type="entry name" value="apt"/>
    <property type="match status" value="1"/>
</dbReference>
<evidence type="ECO:0000313" key="14">
    <source>
        <dbReference type="EMBL" id="GAA0683780.1"/>
    </source>
</evidence>
<comment type="similarity">
    <text evidence="5 11">Belongs to the purine/pyrimidine phosphoribosyltransferase family.</text>
</comment>
<evidence type="ECO:0000256" key="4">
    <source>
        <dbReference type="ARBA" id="ARBA00004659"/>
    </source>
</evidence>
<dbReference type="PANTHER" id="PTHR32315:SF3">
    <property type="entry name" value="ADENINE PHOSPHORIBOSYLTRANSFERASE"/>
    <property type="match status" value="1"/>
</dbReference>
<dbReference type="NCBIfam" id="NF002636">
    <property type="entry name" value="PRK02304.1-5"/>
    <property type="match status" value="1"/>
</dbReference>
<dbReference type="InterPro" id="IPR029057">
    <property type="entry name" value="PRTase-like"/>
</dbReference>
<protein>
    <recommendedName>
        <fullName evidence="6 11">Adenine phosphoribosyltransferase</fullName>
        <shortName evidence="11">APRT</shortName>
        <ecNumber evidence="6 11">2.4.2.7</ecNumber>
    </recommendedName>
</protein>
<dbReference type="HAMAP" id="MF_00004">
    <property type="entry name" value="Aden_phosphoribosyltr"/>
    <property type="match status" value="1"/>
</dbReference>
<dbReference type="PANTHER" id="PTHR32315">
    <property type="entry name" value="ADENINE PHOSPHORIBOSYLTRANSFERASE"/>
    <property type="match status" value="1"/>
</dbReference>
<organism evidence="14 15">
    <name type="scientific">Marinobacterium maritimum</name>
    <dbReference type="NCBI Taxonomy" id="500162"/>
    <lineage>
        <taxon>Bacteria</taxon>
        <taxon>Pseudomonadati</taxon>
        <taxon>Pseudomonadota</taxon>
        <taxon>Gammaproteobacteria</taxon>
        <taxon>Oceanospirillales</taxon>
        <taxon>Oceanospirillaceae</taxon>
        <taxon>Marinobacterium</taxon>
    </lineage>
</organism>
<dbReference type="NCBIfam" id="NF002634">
    <property type="entry name" value="PRK02304.1-3"/>
    <property type="match status" value="1"/>
</dbReference>
<dbReference type="EC" id="2.4.2.7" evidence="6 11"/>
<evidence type="ECO:0000256" key="5">
    <source>
        <dbReference type="ARBA" id="ARBA00008391"/>
    </source>
</evidence>
<evidence type="ECO:0000256" key="11">
    <source>
        <dbReference type="HAMAP-Rule" id="MF_00004"/>
    </source>
</evidence>
<evidence type="ECO:0000256" key="1">
    <source>
        <dbReference type="ARBA" id="ARBA00000868"/>
    </source>
</evidence>
<feature type="domain" description="Phosphoribosyltransferase" evidence="12">
    <location>
        <begin position="42"/>
        <end position="151"/>
    </location>
</feature>
<reference evidence="14 15" key="1">
    <citation type="journal article" date="2019" name="Int. J. Syst. Evol. Microbiol.">
        <title>The Global Catalogue of Microorganisms (GCM) 10K type strain sequencing project: providing services to taxonomists for standard genome sequencing and annotation.</title>
        <authorList>
            <consortium name="The Broad Institute Genomics Platform"/>
            <consortium name="The Broad Institute Genome Sequencing Center for Infectious Disease"/>
            <person name="Wu L."/>
            <person name="Ma J."/>
        </authorList>
    </citation>
    <scope>NUCLEOTIDE SEQUENCE [LARGE SCALE GENOMIC DNA]</scope>
    <source>
        <strain evidence="14 15">JCM 15134</strain>
    </source>
</reference>
<evidence type="ECO:0000259" key="12">
    <source>
        <dbReference type="Pfam" id="PF00156"/>
    </source>
</evidence>
<dbReference type="InterPro" id="IPR029058">
    <property type="entry name" value="AB_hydrolase_fold"/>
</dbReference>
<comment type="catalytic activity">
    <reaction evidence="1 11">
        <text>AMP + diphosphate = 5-phospho-alpha-D-ribose 1-diphosphate + adenine</text>
        <dbReference type="Rhea" id="RHEA:16609"/>
        <dbReference type="ChEBI" id="CHEBI:16708"/>
        <dbReference type="ChEBI" id="CHEBI:33019"/>
        <dbReference type="ChEBI" id="CHEBI:58017"/>
        <dbReference type="ChEBI" id="CHEBI:456215"/>
        <dbReference type="EC" id="2.4.2.7"/>
    </reaction>
</comment>
<dbReference type="Pfam" id="PF00156">
    <property type="entry name" value="Pribosyltran"/>
    <property type="match status" value="1"/>
</dbReference>
<evidence type="ECO:0000256" key="6">
    <source>
        <dbReference type="ARBA" id="ARBA00011893"/>
    </source>
</evidence>
<dbReference type="InterPro" id="IPR050054">
    <property type="entry name" value="UPRTase/APRTase"/>
</dbReference>
<evidence type="ECO:0000256" key="10">
    <source>
        <dbReference type="ARBA" id="ARBA00022726"/>
    </source>
</evidence>
<feature type="domain" description="AB hydrolase-1" evidence="13">
    <location>
        <begin position="268"/>
        <end position="477"/>
    </location>
</feature>
<accession>A0ABN1I2S2</accession>
<dbReference type="Gene3D" id="3.40.50.1820">
    <property type="entry name" value="alpha/beta hydrolase"/>
    <property type="match status" value="1"/>
</dbReference>
<evidence type="ECO:0000256" key="2">
    <source>
        <dbReference type="ARBA" id="ARBA00003968"/>
    </source>
</evidence>
<evidence type="ECO:0000256" key="9">
    <source>
        <dbReference type="ARBA" id="ARBA00022679"/>
    </source>
</evidence>
<dbReference type="Pfam" id="PF12697">
    <property type="entry name" value="Abhydrolase_6"/>
    <property type="match status" value="1"/>
</dbReference>
<proteinExistence type="inferred from homology"/>
<keyword evidence="7 11" id="KW-0963">Cytoplasm</keyword>
<comment type="caution">
    <text evidence="14">The sequence shown here is derived from an EMBL/GenBank/DDBJ whole genome shotgun (WGS) entry which is preliminary data.</text>
</comment>
<evidence type="ECO:0000259" key="13">
    <source>
        <dbReference type="Pfam" id="PF12697"/>
    </source>
</evidence>
<dbReference type="CDD" id="cd06223">
    <property type="entry name" value="PRTases_typeI"/>
    <property type="match status" value="1"/>
</dbReference>
<comment type="pathway">
    <text evidence="4 11">Purine metabolism; AMP biosynthesis via salvage pathway; AMP from adenine: step 1/1.</text>
</comment>
<keyword evidence="9 11" id="KW-0808">Transferase</keyword>
<sequence>MSYDEFYVKSVIRSLQDWPEPGVVFRDVTPIFKDPKAMRMVSDAFIQRYIDSDITHIACIDARGFLFGAIMAYQLNLPLVLVRKKGKLPGETIHQEYTLEYGTSAVEMQTDAVTSGDRVLLFDDLIATGGTLLAACTLVKKLGAEVVEAAAADRSARSSGFNPYPGTGHPGLFPARLRRPLRRCATCQCSLITYIHKNIIKRLLNMLRSLLTCLLLLVLPAFAQGATVTSQLNGITLNAEFKQGEGTPDTTVLITHGTLAHNGMELVVALQDALVEAGLNSLAINLSLGIDNRTGAYPCSTPHTHRHQDAIDEIGHWVEWLDQHGQNQILLLGHSRGGNQTAWYVDSARALPTAVRAQVLLAPMTWNVSREAEHYKSRYGHSLERVLEQARQTTQSLLQPVDMLYCTQTAASPSSLLSYYADDSRLHTPNLLKTTRLPTLVIAGSSDTTAPDLITAMAAVDNTQVQLHVLDGADHFFRDLYTYDVVDLIVTLLESTP</sequence>
<dbReference type="Proteomes" id="UP001499915">
    <property type="component" value="Unassembled WGS sequence"/>
</dbReference>
<keyword evidence="15" id="KW-1185">Reference proteome</keyword>
<evidence type="ECO:0000256" key="3">
    <source>
        <dbReference type="ARBA" id="ARBA00004496"/>
    </source>
</evidence>
<dbReference type="EMBL" id="BAAAET010000001">
    <property type="protein sequence ID" value="GAA0683780.1"/>
    <property type="molecule type" value="Genomic_DNA"/>
</dbReference>
<evidence type="ECO:0000313" key="15">
    <source>
        <dbReference type="Proteomes" id="UP001499915"/>
    </source>
</evidence>
<gene>
    <name evidence="11" type="primary">apt</name>
    <name evidence="14" type="ORF">GCM10009104_06230</name>
</gene>
<dbReference type="InterPro" id="IPR000073">
    <property type="entry name" value="AB_hydrolase_1"/>
</dbReference>
<dbReference type="Gene3D" id="3.40.50.2020">
    <property type="match status" value="1"/>
</dbReference>
<evidence type="ECO:0000256" key="7">
    <source>
        <dbReference type="ARBA" id="ARBA00022490"/>
    </source>
</evidence>
<evidence type="ECO:0000256" key="8">
    <source>
        <dbReference type="ARBA" id="ARBA00022676"/>
    </source>
</evidence>
<comment type="subcellular location">
    <subcellularLocation>
        <location evidence="3 11">Cytoplasm</location>
    </subcellularLocation>
</comment>
<keyword evidence="8 11" id="KW-0328">Glycosyltransferase</keyword>
<name>A0ABN1I2S2_9GAMM</name>
<comment type="function">
    <text evidence="2 11">Catalyzes a salvage reaction resulting in the formation of AMP, that is energically less costly than de novo synthesis.</text>
</comment>
<comment type="subunit">
    <text evidence="11">Homodimer.</text>
</comment>
<dbReference type="SUPFAM" id="SSF53474">
    <property type="entry name" value="alpha/beta-Hydrolases"/>
    <property type="match status" value="1"/>
</dbReference>
<dbReference type="InterPro" id="IPR000836">
    <property type="entry name" value="PRTase_dom"/>
</dbReference>
<dbReference type="SUPFAM" id="SSF53271">
    <property type="entry name" value="PRTase-like"/>
    <property type="match status" value="1"/>
</dbReference>